<dbReference type="Proteomes" id="UP000546213">
    <property type="component" value="Unassembled WGS sequence"/>
</dbReference>
<evidence type="ECO:0008006" key="3">
    <source>
        <dbReference type="Google" id="ProtNLM"/>
    </source>
</evidence>
<evidence type="ECO:0000313" key="2">
    <source>
        <dbReference type="Proteomes" id="UP000546213"/>
    </source>
</evidence>
<evidence type="ECO:0000313" key="1">
    <source>
        <dbReference type="EMBL" id="KAF5604850.1"/>
    </source>
</evidence>
<dbReference type="AlphaFoldDB" id="A0A8H5V136"/>
<dbReference type="OrthoDB" id="5326346at2759"/>
<proteinExistence type="predicted"/>
<comment type="caution">
    <text evidence="1">The sequence shown here is derived from an EMBL/GenBank/DDBJ whole genome shotgun (WGS) entry which is preliminary data.</text>
</comment>
<keyword evidence="2" id="KW-1185">Reference proteome</keyword>
<dbReference type="EMBL" id="JAAOAS010000014">
    <property type="protein sequence ID" value="KAF5604850.1"/>
    <property type="molecule type" value="Genomic_DNA"/>
</dbReference>
<reference evidence="1 2" key="1">
    <citation type="submission" date="2020-05" db="EMBL/GenBank/DDBJ databases">
        <title>Identification and distribution of gene clusters putatively required for synthesis of sphingolipid metabolism inhibitors in phylogenetically diverse species of the filamentous fungus Fusarium.</title>
        <authorList>
            <person name="Kim H.-S."/>
            <person name="Busman M."/>
            <person name="Brown D.W."/>
            <person name="Divon H."/>
            <person name="Uhlig S."/>
            <person name="Proctor R.H."/>
        </authorList>
    </citation>
    <scope>NUCLEOTIDE SEQUENCE [LARGE SCALE GENOMIC DNA]</scope>
    <source>
        <strain evidence="1 2">NRRL 36939</strain>
    </source>
</reference>
<organism evidence="1 2">
    <name type="scientific">Fusarium pseudocircinatum</name>
    <dbReference type="NCBI Taxonomy" id="56676"/>
    <lineage>
        <taxon>Eukaryota</taxon>
        <taxon>Fungi</taxon>
        <taxon>Dikarya</taxon>
        <taxon>Ascomycota</taxon>
        <taxon>Pezizomycotina</taxon>
        <taxon>Sordariomycetes</taxon>
        <taxon>Hypocreomycetidae</taxon>
        <taxon>Hypocreales</taxon>
        <taxon>Nectriaceae</taxon>
        <taxon>Fusarium</taxon>
        <taxon>Fusarium fujikuroi species complex</taxon>
    </lineage>
</organism>
<protein>
    <recommendedName>
        <fullName evidence="3">BTB domain-containing protein</fullName>
    </recommendedName>
</protein>
<gene>
    <name evidence="1" type="ORF">FPCIR_703</name>
</gene>
<name>A0A8H5V136_9HYPO</name>
<dbReference type="InterPro" id="IPR011333">
    <property type="entry name" value="SKP1/BTB/POZ_sf"/>
</dbReference>
<dbReference type="Gene3D" id="3.30.710.10">
    <property type="entry name" value="Potassium Channel Kv1.1, Chain A"/>
    <property type="match status" value="1"/>
</dbReference>
<accession>A0A8H5V136</accession>
<sequence>MVVLTHDIDPEGDLVVVLQEPNSMNLVPEVFIRKPGTVKGKPEWQSDQDVLNHPKAEPVFTALDGSGKQLFATRNMVDSHPESDKEPVEVHFRVSSQHMKLASPFFEKMLNGPWSEATFAESPYTPAPRTWSVLLEPSAEIFYDTFERASPHTASCKSSSPPPTREVIAHGWSPEALLLVLKVIHGMNDEFPRVISVEFLAEVATIVDYYQCQSAVQLAGEVWRQTLYSFPLTYGKSCILWLFIAWAFDWKDTFSKLASFVIEHSEGLDLVNSNELPVKIILEKLDVKRQECIAKIITRLDELTNELLDGRAGCDHRCSSMLLGSLLRERRDLPLLDPDLQSPYTGYSVYKYSLKISAFRVMDWGYMGWEGFATAHRCTILAMMEPLLKTIDDDIKNFNIP</sequence>